<dbReference type="InterPro" id="IPR001828">
    <property type="entry name" value="ANF_lig-bd_rcpt"/>
</dbReference>
<evidence type="ECO:0008006" key="19">
    <source>
        <dbReference type="Google" id="ProtNLM"/>
    </source>
</evidence>
<evidence type="ECO:0000259" key="15">
    <source>
        <dbReference type="Pfam" id="PF00060"/>
    </source>
</evidence>
<keyword evidence="4 14" id="KW-0812">Transmembrane</keyword>
<evidence type="ECO:0000256" key="13">
    <source>
        <dbReference type="SAM" id="MobiDB-lite"/>
    </source>
</evidence>
<dbReference type="InterPro" id="IPR028082">
    <property type="entry name" value="Peripla_BP_I"/>
</dbReference>
<dbReference type="Gene3D" id="3.40.50.2300">
    <property type="match status" value="1"/>
</dbReference>
<dbReference type="Pfam" id="PF01094">
    <property type="entry name" value="ANF_receptor"/>
    <property type="match status" value="1"/>
</dbReference>
<evidence type="ECO:0000256" key="2">
    <source>
        <dbReference type="ARBA" id="ARBA00011095"/>
    </source>
</evidence>
<comment type="subunit">
    <text evidence="2">May form heteromers.</text>
</comment>
<keyword evidence="7 14" id="KW-0472">Membrane</keyword>
<dbReference type="GO" id="GO:0015276">
    <property type="term" value="F:ligand-gated monoatomic ion channel activity"/>
    <property type="evidence" value="ECO:0007669"/>
    <property type="project" value="InterPro"/>
</dbReference>
<dbReference type="InterPro" id="IPR015683">
    <property type="entry name" value="Ionotropic_Glu_rcpt"/>
</dbReference>
<evidence type="ECO:0000256" key="4">
    <source>
        <dbReference type="ARBA" id="ARBA00022692"/>
    </source>
</evidence>
<feature type="domain" description="Receptor ligand binding region" evidence="16">
    <location>
        <begin position="59"/>
        <end position="196"/>
    </location>
</feature>
<sequence length="542" mass="59892">MAATAQITPVRVGTVPDMDDYGEMALNCLSMAISDFYATHNYYKSRLVLINRDSQGDVVEAAAAAQVPIVTFSATSPSLSSIRSPYFVRGTLNDSSQVEAIGAIIQAFGWIEVVSIYEDDEFGEGIIPFLTDALEKVNARVPYRSVISPLATDDQIVAELYKLMTMQTRVFVVHMMTPLGSRLFTKAKELGMMSKELWAHDSATALAMAAEEATLRNATYLNSNVSENSIGPELIQALSSISFKGLAGNFQLVDRQLQTPPYQIVNTIGHGGRVIGYWTKENGLTYDAVAGNVTIVANRSQYVDFTLPFTESDFPGPLWHQVGTIFWFTFSTMVFAHKERVISNLSRVVMIIWLLVVLILTQSYTASLASMLTVQQLHPTVTDVFPIGSPLVPDVSRAILNVTEGEKMVGIEKKCLGEKTKCRDSSNLASSNSLGLESFWGLFMIVAIAAVSAIIIHFIRLIIVSSDSEFTILSKIREVLQKYENRDPNAHTHRINPIQSPSMFSNAYTEEHVNSTVTNARGQVSQRREQETETPSTNRDEQ</sequence>
<dbReference type="Gene3D" id="1.10.287.70">
    <property type="match status" value="1"/>
</dbReference>
<evidence type="ECO:0000256" key="7">
    <source>
        <dbReference type="ARBA" id="ARBA00023136"/>
    </source>
</evidence>
<keyword evidence="9" id="KW-0325">Glycoprotein</keyword>
<dbReference type="FunFam" id="3.40.50.2300:FF:000081">
    <property type="entry name" value="Glutamate receptor"/>
    <property type="match status" value="1"/>
</dbReference>
<evidence type="ECO:0000256" key="3">
    <source>
        <dbReference type="ARBA" id="ARBA00022448"/>
    </source>
</evidence>
<dbReference type="Proteomes" id="UP000826271">
    <property type="component" value="Unassembled WGS sequence"/>
</dbReference>
<comment type="caution">
    <text evidence="17">The sequence shown here is derived from an EMBL/GenBank/DDBJ whole genome shotgun (WGS) entry which is preliminary data.</text>
</comment>
<keyword evidence="5 14" id="KW-1133">Transmembrane helix</keyword>
<evidence type="ECO:0000256" key="12">
    <source>
        <dbReference type="ARBA" id="ARBA00049638"/>
    </source>
</evidence>
<evidence type="ECO:0000256" key="1">
    <source>
        <dbReference type="ARBA" id="ARBA00004141"/>
    </source>
</evidence>
<feature type="transmembrane region" description="Helical" evidence="14">
    <location>
        <begin position="318"/>
        <end position="336"/>
    </location>
</feature>
<dbReference type="SUPFAM" id="SSF53850">
    <property type="entry name" value="Periplasmic binding protein-like II"/>
    <property type="match status" value="1"/>
</dbReference>
<gene>
    <name evidence="17" type="ORF">BUALT_Bualt10G0092200</name>
</gene>
<feature type="transmembrane region" description="Helical" evidence="14">
    <location>
        <begin position="348"/>
        <end position="369"/>
    </location>
</feature>
<feature type="compositionally biased region" description="Polar residues" evidence="13">
    <location>
        <begin position="533"/>
        <end position="542"/>
    </location>
</feature>
<dbReference type="InterPro" id="IPR001320">
    <property type="entry name" value="Iontro_rcpt_C"/>
</dbReference>
<feature type="transmembrane region" description="Helical" evidence="14">
    <location>
        <begin position="439"/>
        <end position="463"/>
    </location>
</feature>
<keyword evidence="18" id="KW-1185">Reference proteome</keyword>
<keyword evidence="3" id="KW-0813">Transport</keyword>
<protein>
    <recommendedName>
        <fullName evidence="19">Ionotropic glutamate receptor C-terminal domain-containing protein</fullName>
    </recommendedName>
</protein>
<comment type="function">
    <text evidence="12">Glutamate-gated receptor that probably acts as a non-selective cation channel. May be involved in light-signal transduction and calcium homeostasis via the regulation of calcium influx into cells.</text>
</comment>
<accession>A0AAV6X5Y3</accession>
<keyword evidence="10" id="KW-1071">Ligand-gated ion channel</keyword>
<evidence type="ECO:0000313" key="18">
    <source>
        <dbReference type="Proteomes" id="UP000826271"/>
    </source>
</evidence>
<evidence type="ECO:0000256" key="14">
    <source>
        <dbReference type="SAM" id="Phobius"/>
    </source>
</evidence>
<organism evidence="17 18">
    <name type="scientific">Buddleja alternifolia</name>
    <dbReference type="NCBI Taxonomy" id="168488"/>
    <lineage>
        <taxon>Eukaryota</taxon>
        <taxon>Viridiplantae</taxon>
        <taxon>Streptophyta</taxon>
        <taxon>Embryophyta</taxon>
        <taxon>Tracheophyta</taxon>
        <taxon>Spermatophyta</taxon>
        <taxon>Magnoliopsida</taxon>
        <taxon>eudicotyledons</taxon>
        <taxon>Gunneridae</taxon>
        <taxon>Pentapetalae</taxon>
        <taxon>asterids</taxon>
        <taxon>lamiids</taxon>
        <taxon>Lamiales</taxon>
        <taxon>Scrophulariaceae</taxon>
        <taxon>Buddlejeae</taxon>
        <taxon>Buddleja</taxon>
    </lineage>
</organism>
<dbReference type="PANTHER" id="PTHR34836:SF1">
    <property type="entry name" value="OS09G0428600 PROTEIN"/>
    <property type="match status" value="1"/>
</dbReference>
<evidence type="ECO:0000313" key="17">
    <source>
        <dbReference type="EMBL" id="KAG8375362.1"/>
    </source>
</evidence>
<dbReference type="GO" id="GO:0016020">
    <property type="term" value="C:membrane"/>
    <property type="evidence" value="ECO:0007669"/>
    <property type="project" value="UniProtKB-SubCell"/>
</dbReference>
<dbReference type="SUPFAM" id="SSF53822">
    <property type="entry name" value="Periplasmic binding protein-like I"/>
    <property type="match status" value="1"/>
</dbReference>
<name>A0AAV6X5Y3_9LAMI</name>
<keyword evidence="11" id="KW-0407">Ion channel</keyword>
<evidence type="ECO:0000256" key="8">
    <source>
        <dbReference type="ARBA" id="ARBA00023170"/>
    </source>
</evidence>
<feature type="region of interest" description="Disordered" evidence="13">
    <location>
        <begin position="517"/>
        <end position="542"/>
    </location>
</feature>
<reference evidence="17" key="1">
    <citation type="submission" date="2019-10" db="EMBL/GenBank/DDBJ databases">
        <authorList>
            <person name="Zhang R."/>
            <person name="Pan Y."/>
            <person name="Wang J."/>
            <person name="Ma R."/>
            <person name="Yu S."/>
        </authorList>
    </citation>
    <scope>NUCLEOTIDE SEQUENCE</scope>
    <source>
        <strain evidence="17">LA-IB0</strain>
        <tissue evidence="17">Leaf</tissue>
    </source>
</reference>
<dbReference type="PANTHER" id="PTHR34836">
    <property type="entry name" value="OS06G0188250 PROTEIN"/>
    <property type="match status" value="1"/>
</dbReference>
<evidence type="ECO:0000256" key="11">
    <source>
        <dbReference type="ARBA" id="ARBA00023303"/>
    </source>
</evidence>
<evidence type="ECO:0000256" key="9">
    <source>
        <dbReference type="ARBA" id="ARBA00023180"/>
    </source>
</evidence>
<evidence type="ECO:0000256" key="5">
    <source>
        <dbReference type="ARBA" id="ARBA00022989"/>
    </source>
</evidence>
<evidence type="ECO:0000256" key="10">
    <source>
        <dbReference type="ARBA" id="ARBA00023286"/>
    </source>
</evidence>
<proteinExistence type="predicted"/>
<evidence type="ECO:0000256" key="6">
    <source>
        <dbReference type="ARBA" id="ARBA00023065"/>
    </source>
</evidence>
<dbReference type="Pfam" id="PF00060">
    <property type="entry name" value="Lig_chan"/>
    <property type="match status" value="1"/>
</dbReference>
<dbReference type="AlphaFoldDB" id="A0AAV6X5Y3"/>
<keyword evidence="8" id="KW-0675">Receptor</keyword>
<comment type="subcellular location">
    <subcellularLocation>
        <location evidence="1">Membrane</location>
        <topology evidence="1">Multi-pass membrane protein</topology>
    </subcellularLocation>
</comment>
<dbReference type="EMBL" id="WHWC01000010">
    <property type="protein sequence ID" value="KAG8375362.1"/>
    <property type="molecule type" value="Genomic_DNA"/>
</dbReference>
<evidence type="ECO:0000259" key="16">
    <source>
        <dbReference type="Pfam" id="PF01094"/>
    </source>
</evidence>
<keyword evidence="6" id="KW-0406">Ion transport</keyword>
<feature type="domain" description="Ionotropic glutamate receptor C-terminal" evidence="15">
    <location>
        <begin position="316"/>
        <end position="449"/>
    </location>
</feature>